<feature type="compositionally biased region" description="Polar residues" evidence="1">
    <location>
        <begin position="36"/>
        <end position="49"/>
    </location>
</feature>
<dbReference type="EMBL" id="BOMN01000088">
    <property type="protein sequence ID" value="GIE23297.1"/>
    <property type="molecule type" value="Genomic_DNA"/>
</dbReference>
<proteinExistence type="predicted"/>
<reference evidence="2 3" key="1">
    <citation type="submission" date="2021-01" db="EMBL/GenBank/DDBJ databases">
        <title>Whole genome shotgun sequence of Actinoplanes humidus NBRC 14915.</title>
        <authorList>
            <person name="Komaki H."/>
            <person name="Tamura T."/>
        </authorList>
    </citation>
    <scope>NUCLEOTIDE SEQUENCE [LARGE SCALE GENOMIC DNA]</scope>
    <source>
        <strain evidence="2 3">NBRC 14915</strain>
    </source>
</reference>
<feature type="compositionally biased region" description="Polar residues" evidence="1">
    <location>
        <begin position="19"/>
        <end position="28"/>
    </location>
</feature>
<protein>
    <submittedName>
        <fullName evidence="2">Uncharacterized protein</fullName>
    </submittedName>
</protein>
<feature type="region of interest" description="Disordered" evidence="1">
    <location>
        <begin position="1"/>
        <end position="60"/>
    </location>
</feature>
<accession>A0ABQ3ZXG5</accession>
<gene>
    <name evidence="2" type="ORF">Ahu01nite_063990</name>
</gene>
<evidence type="ECO:0000313" key="2">
    <source>
        <dbReference type="EMBL" id="GIE23297.1"/>
    </source>
</evidence>
<evidence type="ECO:0000313" key="3">
    <source>
        <dbReference type="Proteomes" id="UP000603200"/>
    </source>
</evidence>
<feature type="compositionally biased region" description="Low complexity" evidence="1">
    <location>
        <begin position="50"/>
        <end position="60"/>
    </location>
</feature>
<name>A0ABQ3ZXG5_9ACTN</name>
<comment type="caution">
    <text evidence="2">The sequence shown here is derived from an EMBL/GenBank/DDBJ whole genome shotgun (WGS) entry which is preliminary data.</text>
</comment>
<keyword evidence="3" id="KW-1185">Reference proteome</keyword>
<evidence type="ECO:0000256" key="1">
    <source>
        <dbReference type="SAM" id="MobiDB-lite"/>
    </source>
</evidence>
<sequence length="60" mass="5964">MNNRSEPSGGIRRGITAARSPSSKNNASAGIPARRTSGSASATKPPNTSARARTTAAAPA</sequence>
<organism evidence="2 3">
    <name type="scientific">Winogradskya humida</name>
    <dbReference type="NCBI Taxonomy" id="113566"/>
    <lineage>
        <taxon>Bacteria</taxon>
        <taxon>Bacillati</taxon>
        <taxon>Actinomycetota</taxon>
        <taxon>Actinomycetes</taxon>
        <taxon>Micromonosporales</taxon>
        <taxon>Micromonosporaceae</taxon>
        <taxon>Winogradskya</taxon>
    </lineage>
</organism>
<dbReference type="Proteomes" id="UP000603200">
    <property type="component" value="Unassembled WGS sequence"/>
</dbReference>